<keyword evidence="4" id="KW-0479">Metal-binding</keyword>
<evidence type="ECO:0000256" key="4">
    <source>
        <dbReference type="ARBA" id="ARBA00022723"/>
    </source>
</evidence>
<keyword evidence="7" id="KW-0503">Monooxygenase</keyword>
<sequence length="129" mass="14164">MNLLVIQPVLASSSKNFGVAPSRIPVVDPLMQDGIFTADGQSCAYHKSIAKQIFSGVRFSVVRSLEKHINRLLESIPRDSSTTDLQSLLKRMFLDRTTAFPFGVSQDTLLAGTKDDSAEDCISIFDKSL</sequence>
<comment type="cofactor">
    <cofactor evidence="1">
        <name>heme</name>
        <dbReference type="ChEBI" id="CHEBI:30413"/>
    </cofactor>
</comment>
<dbReference type="GO" id="GO:0004497">
    <property type="term" value="F:monooxygenase activity"/>
    <property type="evidence" value="ECO:0007669"/>
    <property type="project" value="UniProtKB-KW"/>
</dbReference>
<comment type="similarity">
    <text evidence="2">Belongs to the cytochrome P450 family.</text>
</comment>
<keyword evidence="9" id="KW-1185">Reference proteome</keyword>
<dbReference type="InterPro" id="IPR047146">
    <property type="entry name" value="Cyt_P450_E_CYP52_fungi"/>
</dbReference>
<dbReference type="EMBL" id="PQXJ01000150">
    <property type="protein sequence ID" value="TGO60154.1"/>
    <property type="molecule type" value="Genomic_DNA"/>
</dbReference>
<evidence type="ECO:0000256" key="1">
    <source>
        <dbReference type="ARBA" id="ARBA00001971"/>
    </source>
</evidence>
<dbReference type="STRING" id="278944.A0A4Z1IHY9"/>
<evidence type="ECO:0000313" key="8">
    <source>
        <dbReference type="EMBL" id="TGO60154.1"/>
    </source>
</evidence>
<dbReference type="OrthoDB" id="1470350at2759"/>
<comment type="caution">
    <text evidence="8">The sequence shown here is derived from an EMBL/GenBank/DDBJ whole genome shotgun (WGS) entry which is preliminary data.</text>
</comment>
<organism evidence="8 9">
    <name type="scientific">Botryotinia narcissicola</name>
    <dbReference type="NCBI Taxonomy" id="278944"/>
    <lineage>
        <taxon>Eukaryota</taxon>
        <taxon>Fungi</taxon>
        <taxon>Dikarya</taxon>
        <taxon>Ascomycota</taxon>
        <taxon>Pezizomycotina</taxon>
        <taxon>Leotiomycetes</taxon>
        <taxon>Helotiales</taxon>
        <taxon>Sclerotiniaceae</taxon>
        <taxon>Botryotinia</taxon>
    </lineage>
</organism>
<keyword evidence="6" id="KW-0408">Iron</keyword>
<evidence type="ECO:0000313" key="9">
    <source>
        <dbReference type="Proteomes" id="UP000297452"/>
    </source>
</evidence>
<evidence type="ECO:0000256" key="2">
    <source>
        <dbReference type="ARBA" id="ARBA00010617"/>
    </source>
</evidence>
<keyword evidence="5" id="KW-0560">Oxidoreductase</keyword>
<dbReference type="GO" id="GO:0016705">
    <property type="term" value="F:oxidoreductase activity, acting on paired donors, with incorporation or reduction of molecular oxygen"/>
    <property type="evidence" value="ECO:0007669"/>
    <property type="project" value="InterPro"/>
</dbReference>
<name>A0A4Z1IHY9_9HELO</name>
<proteinExistence type="inferred from homology"/>
<evidence type="ECO:0000256" key="5">
    <source>
        <dbReference type="ARBA" id="ARBA00023002"/>
    </source>
</evidence>
<protein>
    <submittedName>
        <fullName evidence="8">Uncharacterized protein</fullName>
    </submittedName>
</protein>
<dbReference type="Gene3D" id="1.10.630.10">
    <property type="entry name" value="Cytochrome P450"/>
    <property type="match status" value="1"/>
</dbReference>
<reference evidence="8 9" key="1">
    <citation type="submission" date="2017-12" db="EMBL/GenBank/DDBJ databases">
        <title>Comparative genomics of Botrytis spp.</title>
        <authorList>
            <person name="Valero-Jimenez C.A."/>
            <person name="Tapia P."/>
            <person name="Veloso J."/>
            <person name="Silva-Moreno E."/>
            <person name="Staats M."/>
            <person name="Valdes J.H."/>
            <person name="Van Kan J.A.L."/>
        </authorList>
    </citation>
    <scope>NUCLEOTIDE SEQUENCE [LARGE SCALE GENOMIC DNA]</scope>
    <source>
        <strain evidence="8 9">MUCL2120</strain>
    </source>
</reference>
<evidence type="ECO:0000256" key="7">
    <source>
        <dbReference type="ARBA" id="ARBA00023033"/>
    </source>
</evidence>
<dbReference type="PANTHER" id="PTHR24287:SF1">
    <property type="entry name" value="P450, PUTATIVE (EUROFUNG)-RELATED"/>
    <property type="match status" value="1"/>
</dbReference>
<gene>
    <name evidence="8" type="ORF">BOTNAR_0150g00050</name>
</gene>
<evidence type="ECO:0000256" key="3">
    <source>
        <dbReference type="ARBA" id="ARBA00022617"/>
    </source>
</evidence>
<dbReference type="Proteomes" id="UP000297452">
    <property type="component" value="Unassembled WGS sequence"/>
</dbReference>
<keyword evidence="3" id="KW-0349">Heme</keyword>
<dbReference type="GO" id="GO:0005506">
    <property type="term" value="F:iron ion binding"/>
    <property type="evidence" value="ECO:0007669"/>
    <property type="project" value="InterPro"/>
</dbReference>
<evidence type="ECO:0000256" key="6">
    <source>
        <dbReference type="ARBA" id="ARBA00023004"/>
    </source>
</evidence>
<dbReference type="InterPro" id="IPR036396">
    <property type="entry name" value="Cyt_P450_sf"/>
</dbReference>
<dbReference type="AlphaFoldDB" id="A0A4Z1IHY9"/>
<accession>A0A4Z1IHY9</accession>
<dbReference type="SUPFAM" id="SSF48264">
    <property type="entry name" value="Cytochrome P450"/>
    <property type="match status" value="1"/>
</dbReference>
<dbReference type="PANTHER" id="PTHR24287">
    <property type="entry name" value="P450, PUTATIVE (EUROFUNG)-RELATED"/>
    <property type="match status" value="1"/>
</dbReference>
<dbReference type="GO" id="GO:0020037">
    <property type="term" value="F:heme binding"/>
    <property type="evidence" value="ECO:0007669"/>
    <property type="project" value="InterPro"/>
</dbReference>